<dbReference type="SUPFAM" id="SSF82671">
    <property type="entry name" value="SEA domain"/>
    <property type="match status" value="1"/>
</dbReference>
<feature type="domain" description="SEA" evidence="2">
    <location>
        <begin position="462"/>
        <end position="572"/>
    </location>
</feature>
<dbReference type="AlphaFoldDB" id="A0A485MCZ9"/>
<dbReference type="InterPro" id="IPR053311">
    <property type="entry name" value="Mucosal_Integrity_Assoc"/>
</dbReference>
<dbReference type="PANTHER" id="PTHR37999:SF2">
    <property type="entry name" value="MUCIN-17"/>
    <property type="match status" value="1"/>
</dbReference>
<evidence type="ECO:0000256" key="1">
    <source>
        <dbReference type="SAM" id="MobiDB-lite"/>
    </source>
</evidence>
<name>A0A485MCZ9_LYNPA</name>
<evidence type="ECO:0000259" key="2">
    <source>
        <dbReference type="PROSITE" id="PS50024"/>
    </source>
</evidence>
<gene>
    <name evidence="3" type="ORF">LYPA_23C015004</name>
</gene>
<keyword evidence="4" id="KW-1185">Reference proteome</keyword>
<dbReference type="CDD" id="cd00055">
    <property type="entry name" value="EGF_Lam"/>
    <property type="match status" value="1"/>
</dbReference>
<evidence type="ECO:0000313" key="4">
    <source>
        <dbReference type="Proteomes" id="UP000386466"/>
    </source>
</evidence>
<evidence type="ECO:0000313" key="3">
    <source>
        <dbReference type="EMBL" id="VFV18695.1"/>
    </source>
</evidence>
<sequence>MALLSSSVPTTHTTFHMPTSSTTGVTSSNIYSTGSTNTSAITPSPTTGTPRLAVTINSSSVSTGMPASTLTTITPTSRGTNGSFITIPDLTSTSTVSKMSTIPTCIIPSPPAAQYTDTTCSVITTSSTGLTMAPMLTSTHSTPPPTLATHTPVTYAGSSSTSTSSNGTIRTEISSLTTNATPLSTLITTFPSTHAAFTPTVTMATTEITTPTNTSISATSSTATSPTLSAPETAMTVTRIVNSMLTTTPNSLPTFSPLSGMENTGTSVTAFTTLFSSETTRTSPTIIMDAPSSISTGTVPSYTVLISTQRPTSGSWMSTNSVTVPYMPGFMSLPLTMKPSSRFPTAMVTSIKLTHSTPPTIKIPETPVVISQATTTLMSPRATSTTTQMTTQSRLITPQVGPTASLFRTCDHGGTWMLGLCHCPLGFSGDHCELQEIRCQNGGKWDGLKCHFPSIFHGYCWNTVGAEGDMEGSVDQEISPDLNDNTSKAYEDFSDTFWDQKIYQNVQGFKDVEILSLRNGSIVVPFSLQLESEYEKVKTVLKEELQNVSHNGGSCRTLCFRPDSIKVTNDTRKELTLEAICRRATAKGYEDFFFPSVEENRLCCVTKCTSGVDGAIDCHQGQCLVERISPARRCFSTDTRWFSGHAASTAGRGGGRERVGGGREGGKGVPAGAVLLCQRVAPTQVLGRRRMCDEDTVGTFSDLGLEDERTVKDENFQVALEDVDINVSAPLPTPSFTHILWRVHIQRPEVASSLLWALRLPLPPCPLAQR</sequence>
<protein>
    <submittedName>
        <fullName evidence="3">Intestinal mucin</fullName>
    </submittedName>
</protein>
<proteinExistence type="predicted"/>
<dbReference type="PANTHER" id="PTHR37999">
    <property type="entry name" value="MUCIN-17"/>
    <property type="match status" value="1"/>
</dbReference>
<dbReference type="Proteomes" id="UP000386466">
    <property type="component" value="Unassembled WGS sequence"/>
</dbReference>
<dbReference type="InterPro" id="IPR036364">
    <property type="entry name" value="SEA_dom_sf"/>
</dbReference>
<organism evidence="3 4">
    <name type="scientific">Lynx pardinus</name>
    <name type="common">Iberian lynx</name>
    <name type="synonym">Felis pardina</name>
    <dbReference type="NCBI Taxonomy" id="191816"/>
    <lineage>
        <taxon>Eukaryota</taxon>
        <taxon>Metazoa</taxon>
        <taxon>Chordata</taxon>
        <taxon>Craniata</taxon>
        <taxon>Vertebrata</taxon>
        <taxon>Euteleostomi</taxon>
        <taxon>Mammalia</taxon>
        <taxon>Eutheria</taxon>
        <taxon>Laurasiatheria</taxon>
        <taxon>Carnivora</taxon>
        <taxon>Feliformia</taxon>
        <taxon>Felidae</taxon>
        <taxon>Felinae</taxon>
        <taxon>Lynx</taxon>
    </lineage>
</organism>
<feature type="region of interest" description="Disordered" evidence="1">
    <location>
        <begin position="1"/>
        <end position="26"/>
    </location>
</feature>
<dbReference type="InterPro" id="IPR002049">
    <property type="entry name" value="LE_dom"/>
</dbReference>
<dbReference type="InterPro" id="IPR000082">
    <property type="entry name" value="SEA_dom"/>
</dbReference>
<dbReference type="PROSITE" id="PS50024">
    <property type="entry name" value="SEA"/>
    <property type="match status" value="1"/>
</dbReference>
<accession>A0A485MCZ9</accession>
<reference evidence="3 4" key="1">
    <citation type="submission" date="2019-01" db="EMBL/GenBank/DDBJ databases">
        <authorList>
            <person name="Alioto T."/>
            <person name="Alioto T."/>
        </authorList>
    </citation>
    <scope>NUCLEOTIDE SEQUENCE [LARGE SCALE GENOMIC DNA]</scope>
</reference>
<dbReference type="EMBL" id="CAAGRJ010001006">
    <property type="protein sequence ID" value="VFV18695.1"/>
    <property type="molecule type" value="Genomic_DNA"/>
</dbReference>